<dbReference type="Gene3D" id="3.90.226.10">
    <property type="entry name" value="2-enoyl-CoA Hydratase, Chain A, domain 1"/>
    <property type="match status" value="1"/>
</dbReference>
<dbReference type="STRING" id="29563.SAMN02983006_00362"/>
<comment type="similarity">
    <text evidence="1 3">Belongs to the enoyl-CoA hydratase/isomerase family.</text>
</comment>
<evidence type="ECO:0000256" key="1">
    <source>
        <dbReference type="ARBA" id="ARBA00005254"/>
    </source>
</evidence>
<dbReference type="Pfam" id="PF00378">
    <property type="entry name" value="ECH_1"/>
    <property type="match status" value="1"/>
</dbReference>
<dbReference type="RefSeq" id="WP_089858726.1">
    <property type="nucleotide sequence ID" value="NZ_FOTI01000003.1"/>
</dbReference>
<dbReference type="InterPro" id="IPR018376">
    <property type="entry name" value="Enoyl-CoA_hyd/isom_CS"/>
</dbReference>
<dbReference type="CDD" id="cd06558">
    <property type="entry name" value="crotonase-like"/>
    <property type="match status" value="1"/>
</dbReference>
<dbReference type="PANTHER" id="PTHR11941">
    <property type="entry name" value="ENOYL-COA HYDRATASE-RELATED"/>
    <property type="match status" value="1"/>
</dbReference>
<dbReference type="AlphaFoldDB" id="A0A1I4FKM6"/>
<name>A0A1I4FKM6_9FIRM</name>
<dbReference type="GO" id="GO:0006635">
    <property type="term" value="P:fatty acid beta-oxidation"/>
    <property type="evidence" value="ECO:0007669"/>
    <property type="project" value="TreeGrafter"/>
</dbReference>
<dbReference type="InterPro" id="IPR029045">
    <property type="entry name" value="ClpP/crotonase-like_dom_sf"/>
</dbReference>
<dbReference type="FunFam" id="3.90.226.10:FF:000009">
    <property type="entry name" value="Carnitinyl-CoA dehydratase"/>
    <property type="match status" value="1"/>
</dbReference>
<evidence type="ECO:0000313" key="5">
    <source>
        <dbReference type="Proteomes" id="UP000199006"/>
    </source>
</evidence>
<dbReference type="Proteomes" id="UP000199006">
    <property type="component" value="Unassembled WGS sequence"/>
</dbReference>
<evidence type="ECO:0000313" key="4">
    <source>
        <dbReference type="EMBL" id="SFL17386.1"/>
    </source>
</evidence>
<dbReference type="PANTHER" id="PTHR11941:SF54">
    <property type="entry name" value="ENOYL-COA HYDRATASE, MITOCHONDRIAL"/>
    <property type="match status" value="1"/>
</dbReference>
<accession>A0A1I4FKM6</accession>
<gene>
    <name evidence="4" type="ORF">SAMN02983006_00362</name>
</gene>
<dbReference type="PROSITE" id="PS00166">
    <property type="entry name" value="ENOYL_COA_HYDRATASE"/>
    <property type="match status" value="1"/>
</dbReference>
<protein>
    <submittedName>
        <fullName evidence="4">Enoyl-CoA hydratase</fullName>
    </submittedName>
</protein>
<dbReference type="InterPro" id="IPR001753">
    <property type="entry name" value="Enoyl-CoA_hydra/iso"/>
</dbReference>
<reference evidence="4 5" key="1">
    <citation type="submission" date="2016-10" db="EMBL/GenBank/DDBJ databases">
        <authorList>
            <person name="de Groot N.N."/>
        </authorList>
    </citation>
    <scope>NUCLEOTIDE SEQUENCE [LARGE SCALE GENOMIC DNA]</scope>
    <source>
        <strain evidence="4 5">ATCC 51327</strain>
    </source>
</reference>
<dbReference type="OrthoDB" id="9775794at2"/>
<evidence type="ECO:0000256" key="3">
    <source>
        <dbReference type="RuleBase" id="RU003707"/>
    </source>
</evidence>
<organism evidence="4 5">
    <name type="scientific">Halanaerobium salsuginis</name>
    <dbReference type="NCBI Taxonomy" id="29563"/>
    <lineage>
        <taxon>Bacteria</taxon>
        <taxon>Bacillati</taxon>
        <taxon>Bacillota</taxon>
        <taxon>Clostridia</taxon>
        <taxon>Halanaerobiales</taxon>
        <taxon>Halanaerobiaceae</taxon>
        <taxon>Halanaerobium</taxon>
    </lineage>
</organism>
<evidence type="ECO:0000256" key="2">
    <source>
        <dbReference type="ARBA" id="ARBA00023239"/>
    </source>
</evidence>
<dbReference type="EMBL" id="FOTI01000003">
    <property type="protein sequence ID" value="SFL17386.1"/>
    <property type="molecule type" value="Genomic_DNA"/>
</dbReference>
<sequence>MAGEFIQCQYETSIAVIKIDRPEVLNAYNDQLLTELYEVLAEVFARPEIGAVILTSSSNRAFSVGGDIDYLEKLNAHQAAALSHKGQQICDLIEQSSPAVIAAIDGYALGGGMEISLACDIRLASTRARFGQPEVKLGLIPAFGATQRLPRLIGIAEAKELLFTGEIIDAALAYELGLINKVVTPRSLLTAARELALEITAQSAAAVKMIKTAINKNYQEDAAAARNYENESFARCFDNEEHRRRFQELKKIIKDDK</sequence>
<proteinExistence type="inferred from homology"/>
<dbReference type="GO" id="GO:0016829">
    <property type="term" value="F:lyase activity"/>
    <property type="evidence" value="ECO:0007669"/>
    <property type="project" value="UniProtKB-KW"/>
</dbReference>
<keyword evidence="5" id="KW-1185">Reference proteome</keyword>
<dbReference type="SUPFAM" id="SSF52096">
    <property type="entry name" value="ClpP/crotonase"/>
    <property type="match status" value="1"/>
</dbReference>
<keyword evidence="2" id="KW-0456">Lyase</keyword>